<sequence>MLQKLTKVYANHGIPLECDIYTPAESAADSPVFLFFHAGALTGWGRDCVPPWLVQVRVNNDEKTVFAMYWWLLPGANLGNGWQTCYKQKWPLISVSYRLMPQTGTEGLKEDSTAAYAFAQSWNTPRDKERRVIVGGASAGFFLATFVASTASPAPLALFSIAGISSFTHAFYSSSTLITPEPSPPASALQAAMSGPCVVGRSIPGGHEGAASFRVEALGEDGSRDPGFRSTAPVDTRTEEERTLWDQRSKLYVYYIYENLWPGMTAAMDVAREWQEWTAERKAKWPPTVIFHGNSDNGVPLGVSEEMRRVLGEDKVCLFIASGEDHLFERAMFLEDDAPGMVAVRDAVARLVEIVTERRGF</sequence>
<evidence type="ECO:0000313" key="2">
    <source>
        <dbReference type="Proteomes" id="UP001143910"/>
    </source>
</evidence>
<protein>
    <submittedName>
        <fullName evidence="1">Uncharacterized protein</fullName>
    </submittedName>
</protein>
<evidence type="ECO:0000313" key="1">
    <source>
        <dbReference type="EMBL" id="KAJ2982588.1"/>
    </source>
</evidence>
<organism evidence="1 2">
    <name type="scientific">Zarea fungicola</name>
    <dbReference type="NCBI Taxonomy" id="93591"/>
    <lineage>
        <taxon>Eukaryota</taxon>
        <taxon>Fungi</taxon>
        <taxon>Dikarya</taxon>
        <taxon>Ascomycota</taxon>
        <taxon>Pezizomycotina</taxon>
        <taxon>Sordariomycetes</taxon>
        <taxon>Hypocreomycetidae</taxon>
        <taxon>Hypocreales</taxon>
        <taxon>Cordycipitaceae</taxon>
        <taxon>Zarea</taxon>
    </lineage>
</organism>
<keyword evidence="2" id="KW-1185">Reference proteome</keyword>
<reference evidence="1" key="1">
    <citation type="submission" date="2022-08" db="EMBL/GenBank/DDBJ databases">
        <title>Genome Sequence of Lecanicillium fungicola.</title>
        <authorList>
            <person name="Buettner E."/>
        </authorList>
    </citation>
    <scope>NUCLEOTIDE SEQUENCE</scope>
    <source>
        <strain evidence="1">Babe33</strain>
    </source>
</reference>
<proteinExistence type="predicted"/>
<comment type="caution">
    <text evidence="1">The sequence shown here is derived from an EMBL/GenBank/DDBJ whole genome shotgun (WGS) entry which is preliminary data.</text>
</comment>
<dbReference type="EMBL" id="JANJQO010000068">
    <property type="protein sequence ID" value="KAJ2982588.1"/>
    <property type="molecule type" value="Genomic_DNA"/>
</dbReference>
<name>A0ACC1NTY5_9HYPO</name>
<gene>
    <name evidence="1" type="ORF">NQ176_g1281</name>
</gene>
<dbReference type="Proteomes" id="UP001143910">
    <property type="component" value="Unassembled WGS sequence"/>
</dbReference>
<accession>A0ACC1NTY5</accession>